<evidence type="ECO:0000313" key="4">
    <source>
        <dbReference type="Proteomes" id="UP000292423"/>
    </source>
</evidence>
<sequence>MKNSLKLACAAALAVTAAFAPAANAGYTTTKYPIVLVHGIFGFKNFLGADYFYQVPSTITAEGGKVYIPAVSAGNSNEVRGEQLLNQLLTFKALSGSPKFNLIGHSQGSPTSRYVAAVRPDLVASVTSVDGVNKGSRVADIVRKVAPAGTVTEAIAASVANAFSTILSFATGSTSLSQDTLAALDSLTTAGLTKFNSKYPAGVPSGCGEGAYTVNGIRYYSWGGAKQLTNVLDPLDAGIGTLSLAFAFSGEANDGLVSTCSQRLGKVIRADYGMNHLDAVNGYFGLVNIFESNPKSVFRAHANRLQAAGL</sequence>
<dbReference type="EMBL" id="SHKX01000010">
    <property type="protein sequence ID" value="RZU47645.1"/>
    <property type="molecule type" value="Genomic_DNA"/>
</dbReference>
<reference evidence="3 4" key="1">
    <citation type="submission" date="2019-02" db="EMBL/GenBank/DDBJ databases">
        <title>Genomic Encyclopedia of Type Strains, Phase IV (KMG-IV): sequencing the most valuable type-strain genomes for metagenomic binning, comparative biology and taxonomic classification.</title>
        <authorList>
            <person name="Goeker M."/>
        </authorList>
    </citation>
    <scope>NUCLEOTIDE SEQUENCE [LARGE SCALE GENOMIC DNA]</scope>
    <source>
        <strain evidence="3 4">DSM 105135</strain>
    </source>
</reference>
<organism evidence="3 4">
    <name type="scientific">Fluviicoccus keumensis</name>
    <dbReference type="NCBI Taxonomy" id="1435465"/>
    <lineage>
        <taxon>Bacteria</taxon>
        <taxon>Pseudomonadati</taxon>
        <taxon>Pseudomonadota</taxon>
        <taxon>Gammaproteobacteria</taxon>
        <taxon>Moraxellales</taxon>
        <taxon>Moraxellaceae</taxon>
        <taxon>Fluviicoccus</taxon>
    </lineage>
</organism>
<dbReference type="AlphaFoldDB" id="A0A4Q7ZCE3"/>
<feature type="domain" description="AB hydrolase-1" evidence="2">
    <location>
        <begin position="32"/>
        <end position="228"/>
    </location>
</feature>
<feature type="chain" id="PRO_5020499504" evidence="1">
    <location>
        <begin position="23"/>
        <end position="310"/>
    </location>
</feature>
<keyword evidence="4" id="KW-1185">Reference proteome</keyword>
<dbReference type="Proteomes" id="UP000292423">
    <property type="component" value="Unassembled WGS sequence"/>
</dbReference>
<protein>
    <submittedName>
        <fullName evidence="3">Triacylglycerol lipase</fullName>
    </submittedName>
</protein>
<dbReference type="InterPro" id="IPR000073">
    <property type="entry name" value="AB_hydrolase_1"/>
</dbReference>
<evidence type="ECO:0000259" key="2">
    <source>
        <dbReference type="Pfam" id="PF00561"/>
    </source>
</evidence>
<proteinExistence type="predicted"/>
<name>A0A4Q7ZCE3_9GAMM</name>
<dbReference type="Pfam" id="PF00561">
    <property type="entry name" value="Abhydrolase_1"/>
    <property type="match status" value="1"/>
</dbReference>
<dbReference type="Gene3D" id="3.40.50.1820">
    <property type="entry name" value="alpha/beta hydrolase"/>
    <property type="match status" value="1"/>
</dbReference>
<evidence type="ECO:0000313" key="3">
    <source>
        <dbReference type="EMBL" id="RZU47645.1"/>
    </source>
</evidence>
<comment type="caution">
    <text evidence="3">The sequence shown here is derived from an EMBL/GenBank/DDBJ whole genome shotgun (WGS) entry which is preliminary data.</text>
</comment>
<feature type="signal peptide" evidence="1">
    <location>
        <begin position="1"/>
        <end position="22"/>
    </location>
</feature>
<evidence type="ECO:0000256" key="1">
    <source>
        <dbReference type="SAM" id="SignalP"/>
    </source>
</evidence>
<keyword evidence="1" id="KW-0732">Signal</keyword>
<dbReference type="RefSeq" id="WP_130410869.1">
    <property type="nucleotide sequence ID" value="NZ_SHKX01000010.1"/>
</dbReference>
<dbReference type="SUPFAM" id="SSF53474">
    <property type="entry name" value="alpha/beta-Hydrolases"/>
    <property type="match status" value="1"/>
</dbReference>
<accession>A0A4Q7ZCE3</accession>
<gene>
    <name evidence="3" type="ORF">EV700_0612</name>
</gene>
<dbReference type="InterPro" id="IPR029058">
    <property type="entry name" value="AB_hydrolase_fold"/>
</dbReference>
<dbReference type="OrthoDB" id="2004167at2"/>